<keyword evidence="2" id="KW-0238">DNA-binding</keyword>
<dbReference type="Gene3D" id="1.10.10.10">
    <property type="entry name" value="Winged helix-like DNA-binding domain superfamily/Winged helix DNA-binding domain"/>
    <property type="match status" value="1"/>
</dbReference>
<dbReference type="Pfam" id="PF01614">
    <property type="entry name" value="IclR_C"/>
    <property type="match status" value="1"/>
</dbReference>
<dbReference type="EMBL" id="JAWSTH010000035">
    <property type="protein sequence ID" value="MDW5595526.1"/>
    <property type="molecule type" value="Genomic_DNA"/>
</dbReference>
<evidence type="ECO:0000256" key="2">
    <source>
        <dbReference type="ARBA" id="ARBA00023125"/>
    </source>
</evidence>
<gene>
    <name evidence="6" type="ORF">R7226_14345</name>
</gene>
<dbReference type="SUPFAM" id="SSF46785">
    <property type="entry name" value="Winged helix' DNA-binding domain"/>
    <property type="match status" value="1"/>
</dbReference>
<protein>
    <submittedName>
        <fullName evidence="6">IclR family transcriptional regulator</fullName>
    </submittedName>
</protein>
<dbReference type="Proteomes" id="UP001284601">
    <property type="component" value="Unassembled WGS sequence"/>
</dbReference>
<accession>A0ABU4HQG2</accession>
<dbReference type="Gene3D" id="3.30.450.40">
    <property type="match status" value="1"/>
</dbReference>
<evidence type="ECO:0000256" key="1">
    <source>
        <dbReference type="ARBA" id="ARBA00023015"/>
    </source>
</evidence>
<keyword evidence="1" id="KW-0805">Transcription regulation</keyword>
<feature type="domain" description="HTH iclR-type" evidence="4">
    <location>
        <begin position="18"/>
        <end position="80"/>
    </location>
</feature>
<comment type="caution">
    <text evidence="6">The sequence shown here is derived from an EMBL/GenBank/DDBJ whole genome shotgun (WGS) entry which is preliminary data.</text>
</comment>
<evidence type="ECO:0000259" key="5">
    <source>
        <dbReference type="PROSITE" id="PS51078"/>
    </source>
</evidence>
<organism evidence="6 7">
    <name type="scientific">Conexibacter stalactiti</name>
    <dbReference type="NCBI Taxonomy" id="1940611"/>
    <lineage>
        <taxon>Bacteria</taxon>
        <taxon>Bacillati</taxon>
        <taxon>Actinomycetota</taxon>
        <taxon>Thermoleophilia</taxon>
        <taxon>Solirubrobacterales</taxon>
        <taxon>Conexibacteraceae</taxon>
        <taxon>Conexibacter</taxon>
    </lineage>
</organism>
<proteinExistence type="predicted"/>
<evidence type="ECO:0000313" key="7">
    <source>
        <dbReference type="Proteomes" id="UP001284601"/>
    </source>
</evidence>
<reference evidence="7" key="1">
    <citation type="submission" date="2023-07" db="EMBL/GenBank/DDBJ databases">
        <title>Conexibacter stalactiti sp. nov., isolated from stalactites in a lava cave and emended description of the genus Conexibacter.</title>
        <authorList>
            <person name="Lee S.D."/>
        </authorList>
    </citation>
    <scope>NUCLEOTIDE SEQUENCE [LARGE SCALE GENOMIC DNA]</scope>
    <source>
        <strain evidence="7">KCTC 39840</strain>
    </source>
</reference>
<dbReference type="InterPro" id="IPR029016">
    <property type="entry name" value="GAF-like_dom_sf"/>
</dbReference>
<dbReference type="InterPro" id="IPR005471">
    <property type="entry name" value="Tscrpt_reg_IclR_N"/>
</dbReference>
<dbReference type="InterPro" id="IPR050707">
    <property type="entry name" value="HTH_MetabolicPath_Reg"/>
</dbReference>
<dbReference type="PANTHER" id="PTHR30136">
    <property type="entry name" value="HELIX-TURN-HELIX TRANSCRIPTIONAL REGULATOR, ICLR FAMILY"/>
    <property type="match status" value="1"/>
</dbReference>
<name>A0ABU4HQG2_9ACTN</name>
<dbReference type="InterPro" id="IPR036388">
    <property type="entry name" value="WH-like_DNA-bd_sf"/>
</dbReference>
<dbReference type="PANTHER" id="PTHR30136:SF24">
    <property type="entry name" value="HTH-TYPE TRANSCRIPTIONAL REPRESSOR ALLR"/>
    <property type="match status" value="1"/>
</dbReference>
<dbReference type="InterPro" id="IPR036390">
    <property type="entry name" value="WH_DNA-bd_sf"/>
</dbReference>
<dbReference type="Pfam" id="PF09339">
    <property type="entry name" value="HTH_IclR"/>
    <property type="match status" value="1"/>
</dbReference>
<keyword evidence="7" id="KW-1185">Reference proteome</keyword>
<evidence type="ECO:0000256" key="3">
    <source>
        <dbReference type="ARBA" id="ARBA00023163"/>
    </source>
</evidence>
<keyword evidence="3" id="KW-0804">Transcription</keyword>
<feature type="domain" description="IclR-ED" evidence="5">
    <location>
        <begin position="74"/>
        <end position="259"/>
    </location>
</feature>
<dbReference type="RefSeq" id="WP_318597863.1">
    <property type="nucleotide sequence ID" value="NZ_JAWSTH010000035.1"/>
</dbReference>
<dbReference type="InterPro" id="IPR014757">
    <property type="entry name" value="Tscrpt_reg_IclR_C"/>
</dbReference>
<dbReference type="SUPFAM" id="SSF55781">
    <property type="entry name" value="GAF domain-like"/>
    <property type="match status" value="1"/>
</dbReference>
<dbReference type="PROSITE" id="PS51078">
    <property type="entry name" value="ICLR_ED"/>
    <property type="match status" value="1"/>
</dbReference>
<dbReference type="PROSITE" id="PS51077">
    <property type="entry name" value="HTH_ICLR"/>
    <property type="match status" value="1"/>
</dbReference>
<evidence type="ECO:0000259" key="4">
    <source>
        <dbReference type="PROSITE" id="PS51077"/>
    </source>
</evidence>
<evidence type="ECO:0000313" key="6">
    <source>
        <dbReference type="EMBL" id="MDW5595526.1"/>
    </source>
</evidence>
<sequence>MNESANASSGEAGGRYSVRAVERVADILDTLQRAETGVSLVTLAEVTGLPKSSVFRYVATLEARGYVEKDPDSGDYTLGVALPSQQRHFELLSARARPVLERFRDRFGETVNFGVLDGDRVLYLEIVESHKAMRLAARRGDRDYIHSTALGRAIAAGLPEERVRRIVASAGMPAMTTRTVTSADELIASLADVRANGFAIDDEENEEGARCVAIALPGMRVPAGISVSAPAVRLSRDDAARVAGVLAEEATYLGRRLGTRGADQAEA</sequence>
<dbReference type="SMART" id="SM00346">
    <property type="entry name" value="HTH_ICLR"/>
    <property type="match status" value="1"/>
</dbReference>